<dbReference type="Pfam" id="PF01433">
    <property type="entry name" value="Peptidase_M1"/>
    <property type="match status" value="2"/>
</dbReference>
<evidence type="ECO:0000256" key="7">
    <source>
        <dbReference type="ARBA" id="ARBA00023049"/>
    </source>
</evidence>
<comment type="caution">
    <text evidence="15">The sequence shown here is derived from an EMBL/GenBank/DDBJ whole genome shotgun (WGS) entry which is preliminary data.</text>
</comment>
<dbReference type="GO" id="GO:0042277">
    <property type="term" value="F:peptide binding"/>
    <property type="evidence" value="ECO:0007669"/>
    <property type="project" value="TreeGrafter"/>
</dbReference>
<evidence type="ECO:0000256" key="10">
    <source>
        <dbReference type="PIRSR" id="PIRSR634016-4"/>
    </source>
</evidence>
<dbReference type="PRINTS" id="PR00756">
    <property type="entry name" value="ALADIPTASE"/>
</dbReference>
<feature type="domain" description="ERAP1-like C-terminal" evidence="13">
    <location>
        <begin position="577"/>
        <end position="894"/>
    </location>
</feature>
<dbReference type="Proteomes" id="UP000567179">
    <property type="component" value="Unassembled WGS sequence"/>
</dbReference>
<feature type="domain" description="Peptidase M1 membrane alanine aminopeptidase" evidence="12">
    <location>
        <begin position="262"/>
        <end position="421"/>
    </location>
</feature>
<dbReference type="FunFam" id="1.10.390.10:FF:000006">
    <property type="entry name" value="Puromycin-sensitive aminopeptidase"/>
    <property type="match status" value="1"/>
</dbReference>
<proteinExistence type="inferred from homology"/>
<dbReference type="Pfam" id="PF17900">
    <property type="entry name" value="Peptidase_M1_N"/>
    <property type="match status" value="1"/>
</dbReference>
<dbReference type="Gene3D" id="1.25.50.20">
    <property type="match status" value="1"/>
</dbReference>
<keyword evidence="5 11" id="KW-0378">Hydrolase</keyword>
<keyword evidence="3 11" id="KW-0645">Protease</keyword>
<sequence length="916" mass="101411">MSRSATQEDEHRLPTNVKPTHYDLVVKTDLEGLTFHGVVKISLDIKEETSQIVLNTSNMDLGQATAYSSASESAQPATFVSFDDAQERTTYALAETLPAGSKAALEIKYSGKLTGSMTGYYVSAWEQEGKKKYYALTHFEPTSARRAFPCWDEPLLKATFSTMLISRADTVNISNTQSVSEAPLGSSNALFGDFIGAVASNADAAGWKITTFAKTPLMSTYLVAFANGHLDFLETKVAMPLSGRTLPLRIYATPDVIYQAQFALDVVEKVLPLYEKIFDVEYPLDKLDTLVASDFDIGAMENWGLITGRTSACLVDPKRADQNAKKRIASTTSHEVAHMWFGNITTMAWWDTLYLKEGFATLMGELVIPEWRVTSEFITVHLDRALSLDGKVSSHPIEVKCPDANQIKQIFDALSYSKAASGSYKAPAPLLKKIEANAYISFLPVLRMLSDFVGEDKFLHGVSLYLKNHLYGNAVTHDLWDGISTATGMDITALMDNWITKIGYPVITVQEQEDGSGITVRQDRFLETGPAPPEENQTIWNVPLNITSTKDGKTSVDKTVLLKEREAKISLDTSRPFKLNSGTTGVYRVLYTPERLRKIAEEAGKPNSVFTLDDRMGLIQDSFALAQAGFAKLSSSLTLVNLWKGETEYMVWRVIANELGGLGSIWWETPEVVEKLDAFRRALFVPLVDKLGYEYPTGEPVDATLLRTLAVSQAASAGDKKVIEELKSRFKHYINTGDRSKIPADLQNAIFTTAVKYGGREEYDAVLKIYGAPKAAPSDVLAGIAALSSPQDISLLQETTALVTNKARNQDVISFFAYLAGNFKARRLLTKYMEDEYDAFAKRFEGNLALGSLIKYANSFYSTTEGYQAVEAFYKDKDTSKYNRALAQALDSIRSRASYVEHSSDDLAEWLSNTEY</sequence>
<organism evidence="15 16">
    <name type="scientific">Psilocybe cf. subviscida</name>
    <dbReference type="NCBI Taxonomy" id="2480587"/>
    <lineage>
        <taxon>Eukaryota</taxon>
        <taxon>Fungi</taxon>
        <taxon>Dikarya</taxon>
        <taxon>Basidiomycota</taxon>
        <taxon>Agaricomycotina</taxon>
        <taxon>Agaricomycetes</taxon>
        <taxon>Agaricomycetidae</taxon>
        <taxon>Agaricales</taxon>
        <taxon>Agaricineae</taxon>
        <taxon>Strophariaceae</taxon>
        <taxon>Psilocybe</taxon>
    </lineage>
</organism>
<comment type="cofactor">
    <cofactor evidence="9 11">
        <name>Zn(2+)</name>
        <dbReference type="ChEBI" id="CHEBI:29105"/>
    </cofactor>
    <text evidence="9 11">Binds 1 zinc ion per subunit.</text>
</comment>
<feature type="domain" description="Aminopeptidase N-like N-terminal" evidence="14">
    <location>
        <begin position="18"/>
        <end position="187"/>
    </location>
</feature>
<dbReference type="Gene3D" id="2.60.40.1910">
    <property type="match status" value="1"/>
</dbReference>
<feature type="active site" description="Proton acceptor" evidence="8">
    <location>
        <position position="335"/>
    </location>
</feature>
<keyword evidence="7 11" id="KW-0482">Metalloprotease</keyword>
<name>A0A8H5BP82_9AGAR</name>
<dbReference type="Pfam" id="PF11838">
    <property type="entry name" value="ERAP1_C"/>
    <property type="match status" value="1"/>
</dbReference>
<dbReference type="InterPro" id="IPR045357">
    <property type="entry name" value="Aminopeptidase_N-like_N"/>
</dbReference>
<evidence type="ECO:0000259" key="13">
    <source>
        <dbReference type="Pfam" id="PF11838"/>
    </source>
</evidence>
<dbReference type="InterPro" id="IPR042097">
    <property type="entry name" value="Aminopeptidase_N-like_N_sf"/>
</dbReference>
<dbReference type="OrthoDB" id="10031169at2759"/>
<dbReference type="GO" id="GO:0043171">
    <property type="term" value="P:peptide catabolic process"/>
    <property type="evidence" value="ECO:0007669"/>
    <property type="project" value="TreeGrafter"/>
</dbReference>
<evidence type="ECO:0000256" key="2">
    <source>
        <dbReference type="ARBA" id="ARBA00022438"/>
    </source>
</evidence>
<evidence type="ECO:0000256" key="1">
    <source>
        <dbReference type="ARBA" id="ARBA00010136"/>
    </source>
</evidence>
<dbReference type="Gene3D" id="2.60.40.1730">
    <property type="entry name" value="tricorn interacting facor f3 domain"/>
    <property type="match status" value="1"/>
</dbReference>
<reference evidence="15 16" key="1">
    <citation type="journal article" date="2020" name="ISME J.">
        <title>Uncovering the hidden diversity of litter-decomposition mechanisms in mushroom-forming fungi.</title>
        <authorList>
            <person name="Floudas D."/>
            <person name="Bentzer J."/>
            <person name="Ahren D."/>
            <person name="Johansson T."/>
            <person name="Persson P."/>
            <person name="Tunlid A."/>
        </authorList>
    </citation>
    <scope>NUCLEOTIDE SEQUENCE [LARGE SCALE GENOMIC DNA]</scope>
    <source>
        <strain evidence="15 16">CBS 101986</strain>
    </source>
</reference>
<evidence type="ECO:0000256" key="8">
    <source>
        <dbReference type="PIRSR" id="PIRSR634016-1"/>
    </source>
</evidence>
<feature type="site" description="Transition state stabilizer" evidence="10">
    <location>
        <position position="416"/>
    </location>
</feature>
<dbReference type="GO" id="GO:0016020">
    <property type="term" value="C:membrane"/>
    <property type="evidence" value="ECO:0007669"/>
    <property type="project" value="TreeGrafter"/>
</dbReference>
<dbReference type="AlphaFoldDB" id="A0A8H5BP82"/>
<evidence type="ECO:0000313" key="15">
    <source>
        <dbReference type="EMBL" id="KAF5326661.1"/>
    </source>
</evidence>
<keyword evidence="16" id="KW-1185">Reference proteome</keyword>
<evidence type="ECO:0000256" key="6">
    <source>
        <dbReference type="ARBA" id="ARBA00022833"/>
    </source>
</evidence>
<feature type="binding site" evidence="9">
    <location>
        <position position="338"/>
    </location>
    <ligand>
        <name>Zn(2+)</name>
        <dbReference type="ChEBI" id="CHEBI:29105"/>
        <note>catalytic</note>
    </ligand>
</feature>
<dbReference type="GO" id="GO:0005737">
    <property type="term" value="C:cytoplasm"/>
    <property type="evidence" value="ECO:0007669"/>
    <property type="project" value="TreeGrafter"/>
</dbReference>
<keyword evidence="6 9" id="KW-0862">Zinc</keyword>
<feature type="domain" description="Peptidase M1 membrane alanine aminopeptidase" evidence="12">
    <location>
        <begin position="444"/>
        <end position="498"/>
    </location>
</feature>
<dbReference type="InterPro" id="IPR034016">
    <property type="entry name" value="M1_APN-typ"/>
</dbReference>
<dbReference type="GO" id="GO:0070006">
    <property type="term" value="F:metalloaminopeptidase activity"/>
    <property type="evidence" value="ECO:0007669"/>
    <property type="project" value="TreeGrafter"/>
</dbReference>
<evidence type="ECO:0000256" key="4">
    <source>
        <dbReference type="ARBA" id="ARBA00022723"/>
    </source>
</evidence>
<dbReference type="Gene3D" id="1.10.390.10">
    <property type="entry name" value="Neutral Protease Domain 2"/>
    <property type="match status" value="1"/>
</dbReference>
<dbReference type="InterPro" id="IPR027268">
    <property type="entry name" value="Peptidase_M4/M1_CTD_sf"/>
</dbReference>
<dbReference type="GO" id="GO:0008270">
    <property type="term" value="F:zinc ion binding"/>
    <property type="evidence" value="ECO:0007669"/>
    <property type="project" value="UniProtKB-UniRule"/>
</dbReference>
<evidence type="ECO:0000256" key="3">
    <source>
        <dbReference type="ARBA" id="ARBA00022670"/>
    </source>
</evidence>
<dbReference type="EC" id="3.4.11.-" evidence="11"/>
<evidence type="ECO:0000259" key="14">
    <source>
        <dbReference type="Pfam" id="PF17900"/>
    </source>
</evidence>
<evidence type="ECO:0000256" key="11">
    <source>
        <dbReference type="RuleBase" id="RU364040"/>
    </source>
</evidence>
<keyword evidence="2 11" id="KW-0031">Aminopeptidase</keyword>
<evidence type="ECO:0000259" key="12">
    <source>
        <dbReference type="Pfam" id="PF01433"/>
    </source>
</evidence>
<dbReference type="SUPFAM" id="SSF55486">
    <property type="entry name" value="Metalloproteases ('zincins'), catalytic domain"/>
    <property type="match status" value="1"/>
</dbReference>
<comment type="similarity">
    <text evidence="1 11">Belongs to the peptidase M1 family.</text>
</comment>
<dbReference type="PANTHER" id="PTHR11533">
    <property type="entry name" value="PROTEASE M1 ZINC METALLOPROTEASE"/>
    <property type="match status" value="1"/>
</dbReference>
<dbReference type="InterPro" id="IPR050344">
    <property type="entry name" value="Peptidase_M1_aminopeptidases"/>
</dbReference>
<dbReference type="PANTHER" id="PTHR11533:SF174">
    <property type="entry name" value="PUROMYCIN-SENSITIVE AMINOPEPTIDASE-RELATED"/>
    <property type="match status" value="1"/>
</dbReference>
<gene>
    <name evidence="15" type="ORF">D9619_004256</name>
</gene>
<dbReference type="InterPro" id="IPR024571">
    <property type="entry name" value="ERAP1-like_C_dom"/>
</dbReference>
<protein>
    <recommendedName>
        <fullName evidence="11">Aminopeptidase</fullName>
        <ecNumber evidence="11">3.4.11.-</ecNumber>
    </recommendedName>
</protein>
<evidence type="ECO:0000256" key="5">
    <source>
        <dbReference type="ARBA" id="ARBA00022801"/>
    </source>
</evidence>
<evidence type="ECO:0000256" key="9">
    <source>
        <dbReference type="PIRSR" id="PIRSR634016-3"/>
    </source>
</evidence>
<dbReference type="GO" id="GO:0006508">
    <property type="term" value="P:proteolysis"/>
    <property type="evidence" value="ECO:0007669"/>
    <property type="project" value="UniProtKB-KW"/>
</dbReference>
<feature type="binding site" evidence="9">
    <location>
        <position position="357"/>
    </location>
    <ligand>
        <name>Zn(2+)</name>
        <dbReference type="ChEBI" id="CHEBI:29105"/>
        <note>catalytic</note>
    </ligand>
</feature>
<dbReference type="EMBL" id="JAACJJ010000014">
    <property type="protein sequence ID" value="KAF5326661.1"/>
    <property type="molecule type" value="Genomic_DNA"/>
</dbReference>
<feature type="binding site" evidence="9">
    <location>
        <position position="334"/>
    </location>
    <ligand>
        <name>Zn(2+)</name>
        <dbReference type="ChEBI" id="CHEBI:29105"/>
        <note>catalytic</note>
    </ligand>
</feature>
<dbReference type="SUPFAM" id="SSF63737">
    <property type="entry name" value="Leukotriene A4 hydrolase N-terminal domain"/>
    <property type="match status" value="1"/>
</dbReference>
<keyword evidence="4 9" id="KW-0479">Metal-binding</keyword>
<accession>A0A8H5BP82</accession>
<dbReference type="CDD" id="cd09601">
    <property type="entry name" value="M1_APN-Q_like"/>
    <property type="match status" value="1"/>
</dbReference>
<dbReference type="InterPro" id="IPR014782">
    <property type="entry name" value="Peptidase_M1_dom"/>
</dbReference>
<dbReference type="GO" id="GO:0005615">
    <property type="term" value="C:extracellular space"/>
    <property type="evidence" value="ECO:0007669"/>
    <property type="project" value="TreeGrafter"/>
</dbReference>
<evidence type="ECO:0000313" key="16">
    <source>
        <dbReference type="Proteomes" id="UP000567179"/>
    </source>
</evidence>
<dbReference type="InterPro" id="IPR001930">
    <property type="entry name" value="Peptidase_M1"/>
</dbReference>